<reference evidence="6" key="4">
    <citation type="submission" date="2020-10" db="EMBL/GenBank/DDBJ databases">
        <authorList>
            <person name="Bassil N.M."/>
            <person name="Lloyd J.R."/>
        </authorList>
    </citation>
    <scope>NUCLEOTIDE SEQUENCE</scope>
    <source>
        <strain evidence="6">NB2006</strain>
    </source>
</reference>
<name>A0A1S2M4U9_9BACI</name>
<evidence type="ECO:0000256" key="2">
    <source>
        <dbReference type="ARBA" id="ARBA00023002"/>
    </source>
</evidence>
<dbReference type="RefSeq" id="WP_071316817.1">
    <property type="nucleotide sequence ID" value="NZ_CP063356.2"/>
</dbReference>
<dbReference type="EMBL" id="CP063356">
    <property type="protein sequence ID" value="QOY35360.1"/>
    <property type="molecule type" value="Genomic_DNA"/>
</dbReference>
<feature type="domain" description="Nitroreductase" evidence="4">
    <location>
        <begin position="94"/>
        <end position="149"/>
    </location>
</feature>
<keyword evidence="7" id="KW-1185">Reference proteome</keyword>
<comment type="similarity">
    <text evidence="1">Belongs to the nitroreductase family.</text>
</comment>
<dbReference type="EMBL" id="LQXD01000078">
    <property type="protein sequence ID" value="OIJ19483.1"/>
    <property type="molecule type" value="Genomic_DNA"/>
</dbReference>
<evidence type="ECO:0000313" key="7">
    <source>
        <dbReference type="Proteomes" id="UP000180175"/>
    </source>
</evidence>
<protein>
    <submittedName>
        <fullName evidence="5 6">Nitroreductase</fullName>
    </submittedName>
</protein>
<accession>A0A1S2M4U9</accession>
<dbReference type="GO" id="GO:0016491">
    <property type="term" value="F:oxidoreductase activity"/>
    <property type="evidence" value="ECO:0007669"/>
    <property type="project" value="UniProtKB-KW"/>
</dbReference>
<dbReference type="KEGG" id="aia:AWH56_022140"/>
<proteinExistence type="inferred from homology"/>
<dbReference type="Proteomes" id="UP000180175">
    <property type="component" value="Chromosome"/>
</dbReference>
<reference evidence="6 7" key="3">
    <citation type="journal article" date="2019" name="Int. J. Syst. Evol. Microbiol.">
        <title>Anaerobacillus isosaccharinicus sp. nov., an alkaliphilic bacterium which degrades isosaccharinic acid.</title>
        <authorList>
            <person name="Bassil N.M."/>
            <person name="Lloyd J.R."/>
        </authorList>
    </citation>
    <scope>NUCLEOTIDE SEQUENCE [LARGE SCALE GENOMIC DNA]</scope>
    <source>
        <strain evidence="6 7">NB2006</strain>
    </source>
</reference>
<sequence>MNVLEAIKSRRSSRSFENRQLPTEVITAIEEAIMHSPSGSNAQESHFVIVQDREQIKRMKRFAQGVSGQPAAFIVLCSNKEEALVRGGIDTLEELRFVNIGIVASFIILTAQSYGVGTCPVRSFHQSSIQQILHLPKAVAPELLITLGYSDQKPRPKSIKSTSEVISHDKFGEL</sequence>
<dbReference type="PANTHER" id="PTHR43673:SF10">
    <property type="entry name" value="NADH DEHYDROGENASE_NAD(P)H NITROREDUCTASE XCC3605-RELATED"/>
    <property type="match status" value="1"/>
</dbReference>
<dbReference type="SUPFAM" id="SSF55469">
    <property type="entry name" value="FMN-dependent nitroreductase-like"/>
    <property type="match status" value="1"/>
</dbReference>
<feature type="region of interest" description="Disordered" evidence="3">
    <location>
        <begin position="153"/>
        <end position="174"/>
    </location>
</feature>
<evidence type="ECO:0000259" key="4">
    <source>
        <dbReference type="Pfam" id="PF00881"/>
    </source>
</evidence>
<organism evidence="5 7">
    <name type="scientific">Anaerobacillus isosaccharinicus</name>
    <dbReference type="NCBI Taxonomy" id="1532552"/>
    <lineage>
        <taxon>Bacteria</taxon>
        <taxon>Bacillati</taxon>
        <taxon>Bacillota</taxon>
        <taxon>Bacilli</taxon>
        <taxon>Bacillales</taxon>
        <taxon>Bacillaceae</taxon>
        <taxon>Anaerobacillus</taxon>
    </lineage>
</organism>
<reference evidence="5 7" key="1">
    <citation type="submission" date="2016-10" db="EMBL/GenBank/DDBJ databases">
        <title>Draft genome sequences of four alkaliphilic bacteria belonging to the Anaerobacillus genus.</title>
        <authorList>
            <person name="Bassil N.M."/>
            <person name="Lloyd J.R."/>
        </authorList>
    </citation>
    <scope>NUCLEOTIDE SEQUENCE [LARGE SCALE GENOMIC DNA]</scope>
    <source>
        <strain evidence="5 7">NB2006</strain>
    </source>
</reference>
<evidence type="ECO:0000313" key="5">
    <source>
        <dbReference type="EMBL" id="OIJ19483.1"/>
    </source>
</evidence>
<dbReference type="InterPro" id="IPR029479">
    <property type="entry name" value="Nitroreductase"/>
</dbReference>
<dbReference type="AlphaFoldDB" id="A0A1S2M4U9"/>
<dbReference type="InterPro" id="IPR000415">
    <property type="entry name" value="Nitroreductase-like"/>
</dbReference>
<evidence type="ECO:0000256" key="1">
    <source>
        <dbReference type="ARBA" id="ARBA00007118"/>
    </source>
</evidence>
<dbReference type="Gene3D" id="3.40.109.10">
    <property type="entry name" value="NADH Oxidase"/>
    <property type="match status" value="1"/>
</dbReference>
<evidence type="ECO:0000256" key="3">
    <source>
        <dbReference type="SAM" id="MobiDB-lite"/>
    </source>
</evidence>
<dbReference type="OrthoDB" id="9804207at2"/>
<feature type="domain" description="Nitroreductase" evidence="4">
    <location>
        <begin position="7"/>
        <end position="62"/>
    </location>
</feature>
<dbReference type="PANTHER" id="PTHR43673">
    <property type="entry name" value="NAD(P)H NITROREDUCTASE YDGI-RELATED"/>
    <property type="match status" value="1"/>
</dbReference>
<dbReference type="Pfam" id="PF00881">
    <property type="entry name" value="Nitroreductase"/>
    <property type="match status" value="2"/>
</dbReference>
<keyword evidence="2" id="KW-0560">Oxidoreductase</keyword>
<gene>
    <name evidence="6" type="ORF">AWH56_022140</name>
    <name evidence="5" type="ORF">AWH56_08940</name>
</gene>
<evidence type="ECO:0000313" key="6">
    <source>
        <dbReference type="EMBL" id="QOY35360.1"/>
    </source>
</evidence>
<reference evidence="6 7" key="2">
    <citation type="journal article" date="2017" name="Genome Announc.">
        <title>Draft Genome Sequences of Four Alkaliphilic Bacteria Belonging to the Anaerobacillus Genus.</title>
        <authorList>
            <person name="Bassil N.M."/>
            <person name="Lloyd J.R."/>
        </authorList>
    </citation>
    <scope>NUCLEOTIDE SEQUENCE [LARGE SCALE GENOMIC DNA]</scope>
    <source>
        <strain evidence="6 7">NB2006</strain>
    </source>
</reference>